<evidence type="ECO:0000313" key="1">
    <source>
        <dbReference type="EMBL" id="CAB4171510.1"/>
    </source>
</evidence>
<evidence type="ECO:0000313" key="3">
    <source>
        <dbReference type="EMBL" id="CAB5228577.1"/>
    </source>
</evidence>
<dbReference type="EMBL" id="LR796879">
    <property type="protein sequence ID" value="CAB4171510.1"/>
    <property type="molecule type" value="Genomic_DNA"/>
</dbReference>
<dbReference type="EMBL" id="LR797298">
    <property type="protein sequence ID" value="CAB4199658.1"/>
    <property type="molecule type" value="Genomic_DNA"/>
</dbReference>
<organism evidence="1">
    <name type="scientific">uncultured Caudovirales phage</name>
    <dbReference type="NCBI Taxonomy" id="2100421"/>
    <lineage>
        <taxon>Viruses</taxon>
        <taxon>Duplodnaviria</taxon>
        <taxon>Heunggongvirae</taxon>
        <taxon>Uroviricota</taxon>
        <taxon>Caudoviricetes</taxon>
        <taxon>Peduoviridae</taxon>
        <taxon>Maltschvirus</taxon>
        <taxon>Maltschvirus maltsch</taxon>
    </lineage>
</organism>
<gene>
    <name evidence="2" type="ORF">UFOVP1345_3</name>
    <name evidence="3" type="ORF">UFOVP1542_3</name>
    <name evidence="1" type="ORF">UFOVP920_3</name>
</gene>
<dbReference type="EMBL" id="LR798390">
    <property type="protein sequence ID" value="CAB5228577.1"/>
    <property type="molecule type" value="Genomic_DNA"/>
</dbReference>
<reference evidence="1" key="1">
    <citation type="submission" date="2020-05" db="EMBL/GenBank/DDBJ databases">
        <authorList>
            <person name="Chiriac C."/>
            <person name="Salcher M."/>
            <person name="Ghai R."/>
            <person name="Kavagutti S V."/>
        </authorList>
    </citation>
    <scope>NUCLEOTIDE SEQUENCE</scope>
</reference>
<proteinExistence type="predicted"/>
<protein>
    <submittedName>
        <fullName evidence="1">Uncharacterized protein</fullName>
    </submittedName>
</protein>
<evidence type="ECO:0000313" key="2">
    <source>
        <dbReference type="EMBL" id="CAB4199658.1"/>
    </source>
</evidence>
<accession>A0A6J5PHY8</accession>
<name>A0A6J5PHY8_9CAUD</name>
<sequence length="169" mass="19094">MNKQAIIDALRAFLATRPGFDPGNYSDAASYRADMRTATRQRHDAERFLRDVELRDSITAEDILREAQGGRVEITLPDARQSDGMVSNVVRVHYTAGQYYCTEYRGAVARLLASVLWAWKRDEAMPEGETDGHGNRRILSGKAWVTPGSWLRSSFAREYGRGIASRYFS</sequence>